<comment type="pathway">
    <text evidence="1">Cell wall biogenesis; lipoteichoic acid biosynthesis.</text>
</comment>
<proteinExistence type="inferred from homology"/>
<dbReference type="NCBIfam" id="TIGR04092">
    <property type="entry name" value="LTA_DltD"/>
    <property type="match status" value="1"/>
</dbReference>
<dbReference type="InterPro" id="IPR006998">
    <property type="entry name" value="DltD"/>
</dbReference>
<evidence type="ECO:0000313" key="3">
    <source>
        <dbReference type="EMBL" id="GAA0855711.1"/>
    </source>
</evidence>
<keyword evidence="2" id="KW-1133">Transmembrane helix</keyword>
<accession>A0ABN1LGS3</accession>
<keyword evidence="1 2" id="KW-0472">Membrane</keyword>
<reference evidence="3 4" key="1">
    <citation type="journal article" date="2019" name="Int. J. Syst. Evol. Microbiol.">
        <title>The Global Catalogue of Microorganisms (GCM) 10K type strain sequencing project: providing services to taxonomists for standard genome sequencing and annotation.</title>
        <authorList>
            <consortium name="The Broad Institute Genomics Platform"/>
            <consortium name="The Broad Institute Genome Sequencing Center for Infectious Disease"/>
            <person name="Wu L."/>
            <person name="Ma J."/>
        </authorList>
    </citation>
    <scope>NUCLEOTIDE SEQUENCE [LARGE SCALE GENOMIC DNA]</scope>
    <source>
        <strain evidence="3 4">JCM 6485</strain>
    </source>
</reference>
<keyword evidence="1" id="KW-1003">Cell membrane</keyword>
<dbReference type="PANTHER" id="PTHR40039:SF1">
    <property type="entry name" value="PROTEIN DLTD"/>
    <property type="match status" value="1"/>
</dbReference>
<comment type="caution">
    <text evidence="3">The sequence shown here is derived from an EMBL/GenBank/DDBJ whole genome shotgun (WGS) entry which is preliminary data.</text>
</comment>
<evidence type="ECO:0000256" key="1">
    <source>
        <dbReference type="PIRNR" id="PIRNR021438"/>
    </source>
</evidence>
<name>A0ABN1LGS3_9CLOT</name>
<sequence>MKKILYFIVPILIGIVFAFGLNKFLDNRIENLLKSKDLTPLMSKYESEIKDKGVILNDYLLSKGDIMMLGSSELSKTISRQHPTKYFNSDKSENKIFIIGRPYSQDLQDVLTLGSADKKDSIIQNGNKKKKVVLLVSMQWFLRKDGIAPKEFENRFSPEQFYSFLNNKNISKENKDYVANRVAELLKKGSQYNAEGVYAKLYTDTSFLAKAEKLVLSPYFFVREKLVSLKGKGLLYKELKGLRDKKDKKANGKAINWKAEDEQAIKDAKKRVNGNKYKIDKGYYDHVLKKHLAKMKNAYKNTNLLDSKELDDYKAFLSLCQNLNIEPTIVVMPNAKWYYDYTGLSQGERDKYYDTIANLAKEKGFKTINLKDKETEEYYLRDVMHLGTRGWVDISEKLYKEYNEGAVK</sequence>
<comment type="similarity">
    <text evidence="1">Belongs to the DltD family.</text>
</comment>
<dbReference type="InterPro" id="IPR023896">
    <property type="entry name" value="LTA_DltD"/>
</dbReference>
<dbReference type="PIRSF" id="PIRSF021438">
    <property type="entry name" value="DltD"/>
    <property type="match status" value="1"/>
</dbReference>
<dbReference type="PANTHER" id="PTHR40039">
    <property type="entry name" value="PROTEIN DLTD"/>
    <property type="match status" value="1"/>
</dbReference>
<evidence type="ECO:0000313" key="4">
    <source>
        <dbReference type="Proteomes" id="UP001501764"/>
    </source>
</evidence>
<dbReference type="EMBL" id="BAAACO010000001">
    <property type="protein sequence ID" value="GAA0855711.1"/>
    <property type="molecule type" value="Genomic_DNA"/>
</dbReference>
<feature type="transmembrane region" description="Helical" evidence="2">
    <location>
        <begin position="6"/>
        <end position="25"/>
    </location>
</feature>
<evidence type="ECO:0000256" key="2">
    <source>
        <dbReference type="SAM" id="Phobius"/>
    </source>
</evidence>
<keyword evidence="4" id="KW-1185">Reference proteome</keyword>
<keyword evidence="2" id="KW-0812">Transmembrane</keyword>
<gene>
    <name evidence="3" type="primary">dltD</name>
    <name evidence="3" type="ORF">GCM10008916_02380</name>
</gene>
<dbReference type="RefSeq" id="WP_346025708.1">
    <property type="nucleotide sequence ID" value="NZ_BAAACO010000001.1"/>
</dbReference>
<dbReference type="Proteomes" id="UP001501764">
    <property type="component" value="Unassembled WGS sequence"/>
</dbReference>
<dbReference type="Pfam" id="PF04914">
    <property type="entry name" value="DltD"/>
    <property type="match status" value="1"/>
</dbReference>
<protein>
    <recommendedName>
        <fullName evidence="1">Protein DltD</fullName>
    </recommendedName>
</protein>
<organism evidence="3 4">
    <name type="scientific">Clostridium nitritogenes</name>
    <dbReference type="NCBI Taxonomy" id="83340"/>
    <lineage>
        <taxon>Bacteria</taxon>
        <taxon>Bacillati</taxon>
        <taxon>Bacillota</taxon>
        <taxon>Clostridia</taxon>
        <taxon>Eubacteriales</taxon>
        <taxon>Clostridiaceae</taxon>
        <taxon>Clostridium</taxon>
    </lineage>
</organism>